<dbReference type="InterPro" id="IPR015943">
    <property type="entry name" value="WD40/YVTN_repeat-like_dom_sf"/>
</dbReference>
<dbReference type="SUPFAM" id="SSF51004">
    <property type="entry name" value="C-terminal (heme d1) domain of cytochrome cd1-nitrite reductase"/>
    <property type="match status" value="1"/>
</dbReference>
<dbReference type="Proteomes" id="UP000265715">
    <property type="component" value="Unassembled WGS sequence"/>
</dbReference>
<dbReference type="InterPro" id="IPR011048">
    <property type="entry name" value="Haem_d1_sf"/>
</dbReference>
<dbReference type="PANTHER" id="PTHR47197">
    <property type="entry name" value="PROTEIN NIRF"/>
    <property type="match status" value="1"/>
</dbReference>
<dbReference type="PANTHER" id="PTHR47197:SF3">
    <property type="entry name" value="DIHYDRO-HEME D1 DEHYDROGENASE"/>
    <property type="match status" value="1"/>
</dbReference>
<dbReference type="InterPro" id="IPR051200">
    <property type="entry name" value="Host-pathogen_enzymatic-act"/>
</dbReference>
<gene>
    <name evidence="2" type="ORF">Mterra_03355</name>
</gene>
<protein>
    <submittedName>
        <fullName evidence="2">PQQ-dependent catabolism-associated beta-propeller protein</fullName>
    </submittedName>
</protein>
<dbReference type="Gene3D" id="2.130.10.10">
    <property type="entry name" value="YVTN repeat-like/Quinoprotein amine dehydrogenase"/>
    <property type="match status" value="2"/>
</dbReference>
<dbReference type="EMBL" id="QXDL01000201">
    <property type="protein sequence ID" value="RIH81148.1"/>
    <property type="molecule type" value="Genomic_DNA"/>
</dbReference>
<reference evidence="2 3" key="1">
    <citation type="submission" date="2018-08" db="EMBL/GenBank/DDBJ databases">
        <title>Meiothermus terrae DSM 26712 genome sequencing project.</title>
        <authorList>
            <person name="Da Costa M.S."/>
            <person name="Albuquerque L."/>
            <person name="Raposo P."/>
            <person name="Froufe H.J.C."/>
            <person name="Barroso C.S."/>
            <person name="Egas C."/>
        </authorList>
    </citation>
    <scope>NUCLEOTIDE SEQUENCE [LARGE SCALE GENOMIC DNA]</scope>
    <source>
        <strain evidence="2 3">DSM 26712</strain>
    </source>
</reference>
<name>A0A399EB35_9DEIN</name>
<keyword evidence="3" id="KW-1185">Reference proteome</keyword>
<accession>A0A399EB35</accession>
<feature type="region of interest" description="Disordered" evidence="1">
    <location>
        <begin position="16"/>
        <end position="35"/>
    </location>
</feature>
<evidence type="ECO:0000313" key="2">
    <source>
        <dbReference type="EMBL" id="RIH81148.1"/>
    </source>
</evidence>
<evidence type="ECO:0000313" key="3">
    <source>
        <dbReference type="Proteomes" id="UP000265715"/>
    </source>
</evidence>
<proteinExistence type="predicted"/>
<organism evidence="2 3">
    <name type="scientific">Calidithermus terrae</name>
    <dbReference type="NCBI Taxonomy" id="1408545"/>
    <lineage>
        <taxon>Bacteria</taxon>
        <taxon>Thermotogati</taxon>
        <taxon>Deinococcota</taxon>
        <taxon>Deinococci</taxon>
        <taxon>Thermales</taxon>
        <taxon>Thermaceae</taxon>
        <taxon>Calidithermus</taxon>
    </lineage>
</organism>
<comment type="caution">
    <text evidence="2">The sequence shown here is derived from an EMBL/GenBank/DDBJ whole genome shotgun (WGS) entry which is preliminary data.</text>
</comment>
<evidence type="ECO:0000256" key="1">
    <source>
        <dbReference type="SAM" id="MobiDB-lite"/>
    </source>
</evidence>
<feature type="compositionally biased region" description="Low complexity" evidence="1">
    <location>
        <begin position="24"/>
        <end position="35"/>
    </location>
</feature>
<dbReference type="AlphaFoldDB" id="A0A399EB35"/>
<sequence>MRRPWIASLRASPAPHPILGATVPTPTSRSSPPGGSSLARGVLGLLALALAACTAAPPNAPHWVWVSQAGSRSVAVVDPSEGRVVKRITVGMLPHRLLLAPDGRTVYAVLVGSQAVAEIDVPGLALRRTFLTAPVPERRDDGSVIAAHQEQNASGHTTCFDCHGGGPAKPAIVGTRPFGVALSADGARLVVSQIRAGSLAVLERSSGALERTVPLPPAGEAHEAVDVARLGDSFYVTLRPTQPATTPSVLRRLEAQTLQARSEEPTGSDPAMLLPDPERGRMLVSNFETNTLTAFGATGGRSTYTVSPGPLGMLLLPQGRLLSLGYYSNSVSLVGLDSGKVESLDLELGGERYVNPTHAALAPDRRHVYIVSSGTKGHLLVFDLAEKRVTRAIPIDGLSFDVVVVPKP</sequence>